<evidence type="ECO:0000313" key="2">
    <source>
        <dbReference type="Proteomes" id="UP000053429"/>
    </source>
</evidence>
<dbReference type="Proteomes" id="UP000053429">
    <property type="component" value="Unassembled WGS sequence"/>
</dbReference>
<accession>A0A117RK65</accession>
<evidence type="ECO:0000313" key="1">
    <source>
        <dbReference type="EMBL" id="KUN95306.1"/>
    </source>
</evidence>
<gene>
    <name evidence="1" type="ORF">AQJ67_35460</name>
</gene>
<organism evidence="1 2">
    <name type="scientific">Streptomyces caeruleatus</name>
    <dbReference type="NCBI Taxonomy" id="661399"/>
    <lineage>
        <taxon>Bacteria</taxon>
        <taxon>Bacillati</taxon>
        <taxon>Actinomycetota</taxon>
        <taxon>Actinomycetes</taxon>
        <taxon>Kitasatosporales</taxon>
        <taxon>Streptomycetaceae</taxon>
        <taxon>Streptomyces</taxon>
    </lineage>
</organism>
<dbReference type="EMBL" id="LMWY01000049">
    <property type="protein sequence ID" value="KUN95306.1"/>
    <property type="molecule type" value="Genomic_DNA"/>
</dbReference>
<protein>
    <submittedName>
        <fullName evidence="1">Uncharacterized protein</fullName>
    </submittedName>
</protein>
<name>A0A117RK65_9ACTN</name>
<keyword evidence="2" id="KW-1185">Reference proteome</keyword>
<dbReference type="AlphaFoldDB" id="A0A117RK65"/>
<comment type="caution">
    <text evidence="1">The sequence shown here is derived from an EMBL/GenBank/DDBJ whole genome shotgun (WGS) entry which is preliminary data.</text>
</comment>
<proteinExistence type="predicted"/>
<reference evidence="1 2" key="1">
    <citation type="submission" date="2015-10" db="EMBL/GenBank/DDBJ databases">
        <title>Draft genome sequence of Streptomyces caeruleatus NRRL B-24802, type strain for the species Streptomyces caeruleatus.</title>
        <authorList>
            <person name="Ruckert C."/>
            <person name="Winkler A."/>
            <person name="Kalinowski J."/>
            <person name="Kampfer P."/>
            <person name="Glaeser S."/>
        </authorList>
    </citation>
    <scope>NUCLEOTIDE SEQUENCE [LARGE SCALE GENOMIC DNA]</scope>
    <source>
        <strain evidence="1 2">NRRL B-24802</strain>
    </source>
</reference>
<sequence>MADRSGTLPLKTLVTQASAVLLTHGVEVEPTSVRGVAEHLVEVMAQQVGMDHEEAVHLVTPEAVAEIIMKAASEDDQGASGPHAVRPVRIDDRTVSAPVESLGHLVMAASQAGKYAGLNDDGAASAHLLDLATEIGAALVKNHADGAAEISVGVLDELAELVDTVADHVETSGWSICPCGEDHDQRRVDVGTVRVMRHHAALARGLREQAGR</sequence>